<dbReference type="InterPro" id="IPR023090">
    <property type="entry name" value="UPF0702_alpha/beta_dom_sf"/>
</dbReference>
<feature type="transmembrane region" description="Helical" evidence="7">
    <location>
        <begin position="6"/>
        <end position="25"/>
    </location>
</feature>
<reference evidence="9 10" key="1">
    <citation type="submission" date="2016-10" db="EMBL/GenBank/DDBJ databases">
        <authorList>
            <person name="de Groot N.N."/>
        </authorList>
    </citation>
    <scope>NUCLEOTIDE SEQUENCE [LARGE SCALE GENOMIC DNA]</scope>
    <source>
        <strain evidence="9 10">DSM 23995</strain>
    </source>
</reference>
<keyword evidence="6 7" id="KW-0472">Membrane</keyword>
<comment type="similarity">
    <text evidence="2">Belongs to the UPF0702 family.</text>
</comment>
<dbReference type="Gene3D" id="3.30.240.20">
    <property type="entry name" value="bsu07140 like domains"/>
    <property type="match status" value="2"/>
</dbReference>
<dbReference type="EMBL" id="FONT01000001">
    <property type="protein sequence ID" value="SFE27241.1"/>
    <property type="molecule type" value="Genomic_DNA"/>
</dbReference>
<evidence type="ECO:0000256" key="2">
    <source>
        <dbReference type="ARBA" id="ARBA00006448"/>
    </source>
</evidence>
<feature type="domain" description="YetF C-terminal" evidence="8">
    <location>
        <begin position="81"/>
        <end position="205"/>
    </location>
</feature>
<evidence type="ECO:0000313" key="10">
    <source>
        <dbReference type="Proteomes" id="UP000199516"/>
    </source>
</evidence>
<evidence type="ECO:0000256" key="1">
    <source>
        <dbReference type="ARBA" id="ARBA00004651"/>
    </source>
</evidence>
<dbReference type="GO" id="GO:0005886">
    <property type="term" value="C:plasma membrane"/>
    <property type="evidence" value="ECO:0007669"/>
    <property type="project" value="UniProtKB-SubCell"/>
</dbReference>
<organism evidence="9 10">
    <name type="scientific">Alteribacillus iranensis</name>
    <dbReference type="NCBI Taxonomy" id="930128"/>
    <lineage>
        <taxon>Bacteria</taxon>
        <taxon>Bacillati</taxon>
        <taxon>Bacillota</taxon>
        <taxon>Bacilli</taxon>
        <taxon>Bacillales</taxon>
        <taxon>Bacillaceae</taxon>
        <taxon>Alteribacillus</taxon>
    </lineage>
</organism>
<dbReference type="PANTHER" id="PTHR34582">
    <property type="entry name" value="UPF0702 TRANSMEMBRANE PROTEIN YCAP"/>
    <property type="match status" value="1"/>
</dbReference>
<keyword evidence="3" id="KW-1003">Cell membrane</keyword>
<accession>A0A1I1Z676</accession>
<feature type="transmembrane region" description="Helical" evidence="7">
    <location>
        <begin position="32"/>
        <end position="51"/>
    </location>
</feature>
<proteinExistence type="inferred from homology"/>
<dbReference type="PANTHER" id="PTHR34582:SF6">
    <property type="entry name" value="UPF0702 TRANSMEMBRANE PROTEIN YCAP"/>
    <property type="match status" value="1"/>
</dbReference>
<dbReference type="InterPro" id="IPR007353">
    <property type="entry name" value="DUF421"/>
</dbReference>
<evidence type="ECO:0000256" key="3">
    <source>
        <dbReference type="ARBA" id="ARBA00022475"/>
    </source>
</evidence>
<dbReference type="Proteomes" id="UP000199516">
    <property type="component" value="Unassembled WGS sequence"/>
</dbReference>
<keyword evidence="5 7" id="KW-1133">Transmembrane helix</keyword>
<feature type="transmembrane region" description="Helical" evidence="7">
    <location>
        <begin position="57"/>
        <end position="78"/>
    </location>
</feature>
<evidence type="ECO:0000256" key="7">
    <source>
        <dbReference type="SAM" id="Phobius"/>
    </source>
</evidence>
<keyword evidence="10" id="KW-1185">Reference proteome</keyword>
<gene>
    <name evidence="9" type="ORF">SAMN05192532_10161</name>
</gene>
<dbReference type="Pfam" id="PF04239">
    <property type="entry name" value="DUF421"/>
    <property type="match status" value="1"/>
</dbReference>
<name>A0A1I1Z676_9BACI</name>
<sequence length="218" mass="25060">MDLLTISLRTVIVYFFLLLTLRLMGKREIGDISVLDFVVSIMFAELAVISIEDPDNPMVVTFIPILLLLIIQVSLAFLSLKSRRIRFLLDGKPTILVRDGKIDEKEMKKQRYNFDDLLMQIRQNSIKDVSDVEFAILEPSGDLSVFEKQQEEEEGESLSYPLPLIIDGELIVEHLQDAKKDELWLRRELRKAGIVSIKQVSYCALQEDGVLYVDIKDE</sequence>
<dbReference type="AlphaFoldDB" id="A0A1I1Z676"/>
<evidence type="ECO:0000256" key="5">
    <source>
        <dbReference type="ARBA" id="ARBA00022989"/>
    </source>
</evidence>
<dbReference type="RefSeq" id="WP_245757764.1">
    <property type="nucleotide sequence ID" value="NZ_FONT01000001.1"/>
</dbReference>
<protein>
    <submittedName>
        <fullName evidence="9">Uncharacterized membrane protein YcaP, DUF421 family</fullName>
    </submittedName>
</protein>
<dbReference type="STRING" id="930128.SAMN05192532_10161"/>
<evidence type="ECO:0000256" key="4">
    <source>
        <dbReference type="ARBA" id="ARBA00022692"/>
    </source>
</evidence>
<comment type="subcellular location">
    <subcellularLocation>
        <location evidence="1">Cell membrane</location>
        <topology evidence="1">Multi-pass membrane protein</topology>
    </subcellularLocation>
</comment>
<evidence type="ECO:0000259" key="8">
    <source>
        <dbReference type="Pfam" id="PF04239"/>
    </source>
</evidence>
<evidence type="ECO:0000313" key="9">
    <source>
        <dbReference type="EMBL" id="SFE27241.1"/>
    </source>
</evidence>
<keyword evidence="4 7" id="KW-0812">Transmembrane</keyword>
<evidence type="ECO:0000256" key="6">
    <source>
        <dbReference type="ARBA" id="ARBA00023136"/>
    </source>
</evidence>